<comment type="subcellular location">
    <subcellularLocation>
        <location evidence="1">Membrane</location>
        <topology evidence="1">Multi-pass membrane protein</topology>
    </subcellularLocation>
</comment>
<keyword evidence="11" id="KW-1185">Reference proteome</keyword>
<dbReference type="InterPro" id="IPR001375">
    <property type="entry name" value="Peptidase_S9_cat"/>
</dbReference>
<evidence type="ECO:0000259" key="9">
    <source>
        <dbReference type="Pfam" id="PF20684"/>
    </source>
</evidence>
<evidence type="ECO:0000256" key="3">
    <source>
        <dbReference type="ARBA" id="ARBA00022989"/>
    </source>
</evidence>
<evidence type="ECO:0000256" key="5">
    <source>
        <dbReference type="ARBA" id="ARBA00038359"/>
    </source>
</evidence>
<dbReference type="SUPFAM" id="SSF53474">
    <property type="entry name" value="alpha/beta-Hydrolases"/>
    <property type="match status" value="1"/>
</dbReference>
<dbReference type="Gene3D" id="3.40.50.1820">
    <property type="entry name" value="alpha/beta hydrolase"/>
    <property type="match status" value="1"/>
</dbReference>
<proteinExistence type="inferred from homology"/>
<evidence type="ECO:0000256" key="2">
    <source>
        <dbReference type="ARBA" id="ARBA00022692"/>
    </source>
</evidence>
<feature type="transmembrane region" description="Helical" evidence="7">
    <location>
        <begin position="12"/>
        <end position="36"/>
    </location>
</feature>
<dbReference type="PANTHER" id="PTHR33048">
    <property type="entry name" value="PTH11-LIKE INTEGRAL MEMBRANE PROTEIN (AFU_ORTHOLOGUE AFUA_5G11245)"/>
    <property type="match status" value="1"/>
</dbReference>
<evidence type="ECO:0000259" key="8">
    <source>
        <dbReference type="Pfam" id="PF00326"/>
    </source>
</evidence>
<feature type="domain" description="Rhodopsin" evidence="9">
    <location>
        <begin position="32"/>
        <end position="270"/>
    </location>
</feature>
<keyword evidence="3 7" id="KW-1133">Transmembrane helix</keyword>
<dbReference type="InterPro" id="IPR029058">
    <property type="entry name" value="AB_hydrolase_fold"/>
</dbReference>
<dbReference type="PANTHER" id="PTHR33048:SF57">
    <property type="entry name" value="INTEGRAL MEMBRANE PROTEIN-RELATED"/>
    <property type="match status" value="1"/>
</dbReference>
<dbReference type="GO" id="GO:0016020">
    <property type="term" value="C:membrane"/>
    <property type="evidence" value="ECO:0007669"/>
    <property type="project" value="UniProtKB-SubCell"/>
</dbReference>
<feature type="transmembrane region" description="Helical" evidence="7">
    <location>
        <begin position="175"/>
        <end position="197"/>
    </location>
</feature>
<feature type="transmembrane region" description="Helical" evidence="7">
    <location>
        <begin position="48"/>
        <end position="74"/>
    </location>
</feature>
<dbReference type="InterPro" id="IPR052337">
    <property type="entry name" value="SAT4-like"/>
</dbReference>
<feature type="transmembrane region" description="Helical" evidence="7">
    <location>
        <begin position="240"/>
        <end position="265"/>
    </location>
</feature>
<feature type="domain" description="Peptidase S9 prolyl oligopeptidase catalytic" evidence="8">
    <location>
        <begin position="593"/>
        <end position="641"/>
    </location>
</feature>
<evidence type="ECO:0000313" key="11">
    <source>
        <dbReference type="Proteomes" id="UP000664534"/>
    </source>
</evidence>
<dbReference type="Pfam" id="PF00326">
    <property type="entry name" value="Peptidase_S9"/>
    <property type="match status" value="1"/>
</dbReference>
<gene>
    <name evidence="10" type="ORF">IMSHALPRED_009659</name>
</gene>
<name>A0A8H3IVK4_9LECA</name>
<keyword evidence="4 7" id="KW-0472">Membrane</keyword>
<evidence type="ECO:0000313" key="10">
    <source>
        <dbReference type="EMBL" id="CAF9934283.1"/>
    </source>
</evidence>
<evidence type="ECO:0000256" key="4">
    <source>
        <dbReference type="ARBA" id="ARBA00023136"/>
    </source>
</evidence>
<dbReference type="OrthoDB" id="19653at2759"/>
<dbReference type="GO" id="GO:0006508">
    <property type="term" value="P:proteolysis"/>
    <property type="evidence" value="ECO:0007669"/>
    <property type="project" value="InterPro"/>
</dbReference>
<feature type="transmembrane region" description="Helical" evidence="7">
    <location>
        <begin position="209"/>
        <end position="228"/>
    </location>
</feature>
<feature type="transmembrane region" description="Helical" evidence="7">
    <location>
        <begin position="128"/>
        <end position="155"/>
    </location>
</feature>
<dbReference type="AlphaFoldDB" id="A0A8H3IVK4"/>
<feature type="region of interest" description="Disordered" evidence="6">
    <location>
        <begin position="308"/>
        <end position="345"/>
    </location>
</feature>
<feature type="transmembrane region" description="Helical" evidence="7">
    <location>
        <begin position="94"/>
        <end position="116"/>
    </location>
</feature>
<evidence type="ECO:0000256" key="7">
    <source>
        <dbReference type="SAM" id="Phobius"/>
    </source>
</evidence>
<reference evidence="10" key="1">
    <citation type="submission" date="2021-03" db="EMBL/GenBank/DDBJ databases">
        <authorList>
            <person name="Tagirdzhanova G."/>
        </authorList>
    </citation>
    <scope>NUCLEOTIDE SEQUENCE</scope>
</reference>
<dbReference type="Pfam" id="PF20684">
    <property type="entry name" value="Fung_rhodopsin"/>
    <property type="match status" value="1"/>
</dbReference>
<keyword evidence="2 7" id="KW-0812">Transmembrane</keyword>
<dbReference type="InterPro" id="IPR049326">
    <property type="entry name" value="Rhodopsin_dom_fungi"/>
</dbReference>
<dbReference type="Proteomes" id="UP000664534">
    <property type="component" value="Unassembled WGS sequence"/>
</dbReference>
<dbReference type="GO" id="GO:0008236">
    <property type="term" value="F:serine-type peptidase activity"/>
    <property type="evidence" value="ECO:0007669"/>
    <property type="project" value="InterPro"/>
</dbReference>
<comment type="caution">
    <text evidence="10">The sequence shown here is derived from an EMBL/GenBank/DDBJ whole genome shotgun (WGS) entry which is preliminary data.</text>
</comment>
<evidence type="ECO:0000256" key="6">
    <source>
        <dbReference type="SAM" id="MobiDB-lite"/>
    </source>
</evidence>
<evidence type="ECO:0000256" key="1">
    <source>
        <dbReference type="ARBA" id="ARBA00004141"/>
    </source>
</evidence>
<organism evidence="10 11">
    <name type="scientific">Imshaugia aleurites</name>
    <dbReference type="NCBI Taxonomy" id="172621"/>
    <lineage>
        <taxon>Eukaryota</taxon>
        <taxon>Fungi</taxon>
        <taxon>Dikarya</taxon>
        <taxon>Ascomycota</taxon>
        <taxon>Pezizomycotina</taxon>
        <taxon>Lecanoromycetes</taxon>
        <taxon>OSLEUM clade</taxon>
        <taxon>Lecanoromycetidae</taxon>
        <taxon>Lecanorales</taxon>
        <taxon>Lecanorineae</taxon>
        <taxon>Parmeliaceae</taxon>
        <taxon>Imshaugia</taxon>
    </lineage>
</organism>
<comment type="similarity">
    <text evidence="5">Belongs to the SAT4 family.</text>
</comment>
<accession>A0A8H3IVK4</accession>
<sequence length="669" mass="73048">MSDNQSLGAAYYVQHVTIISVFSVIASVAVVLRIWARSIQKMSLELNDYLIVLGLLFALGESAVNIYGCCFGIVKMQSQKDIQRAIIFSQKAQFIGPIIWVASITLIRASIVFLYVRIFPTRLFRRICYLVLVINLVFFMGTILADCLICQPISYRWNRMTGGTGHCGHQKSLDLFIGIFNVILDVAVVVLPMPVLWGLKMAVGQKIMLSGMFGMGTVICAITLYRIYGTSTIVAANAQSSYALIALLTSLEALLGVINACLPVLKPIYNKMRGLVPKSGDGSGVREILKSGTIPIFMHMSQMWTLASGKGKHSSSDEETLTETSGWYGEKNDGKASAKGGKGAVVSTKEISPPMTKAERVMGISAPQIHVRKDVDVESVVSRDERGLNATLEHGILFISADHRLLYPSTAFDIITDVKNLFTFLASPDFSETHLPPGITLDASRIAVSGEAGGGYAARAAGIFSEPKPKALLLQYAQGGQLLDDHWLAVKDRNVPDPEGGIVAKESVAHLLNRPQEPISYDPIPFLGDDAPNGDSGRTKLLLWWWRTGGFVDVVLGVNGMSRFLRGLNLAQREGFIPETLRTAILQTQLTESFPPTFLLHGKKDEVVLPAESQLTYDRLQELGVEAELHLLEGAGHTLIDREDPPNLAAGAEEIQQKAVEFLVHKLKA</sequence>
<dbReference type="EMBL" id="CAJPDT010000075">
    <property type="protein sequence ID" value="CAF9934283.1"/>
    <property type="molecule type" value="Genomic_DNA"/>
</dbReference>
<protein>
    <submittedName>
        <fullName evidence="10">Uncharacterized protein</fullName>
    </submittedName>
</protein>